<evidence type="ECO:0000256" key="8">
    <source>
        <dbReference type="PROSITE-ProRule" id="PRU00339"/>
    </source>
</evidence>
<dbReference type="Gene3D" id="1.25.40.10">
    <property type="entry name" value="Tetratricopeptide repeat domain"/>
    <property type="match status" value="1"/>
</dbReference>
<evidence type="ECO:0000313" key="10">
    <source>
        <dbReference type="Proteomes" id="UP000183365"/>
    </source>
</evidence>
<dbReference type="PROSITE" id="PS50293">
    <property type="entry name" value="TPR_REGION"/>
    <property type="match status" value="1"/>
</dbReference>
<dbReference type="PANTHER" id="PTHR10130:SF0">
    <property type="entry name" value="GH08708P"/>
    <property type="match status" value="1"/>
</dbReference>
<comment type="subcellular location">
    <subcellularLocation>
        <location evidence="2">Cytoplasm</location>
    </subcellularLocation>
    <subcellularLocation>
        <location evidence="1">Peroxisome</location>
    </subcellularLocation>
</comment>
<reference evidence="10" key="1">
    <citation type="submission" date="2016-11" db="EMBL/GenBank/DDBJ databases">
        <authorList>
            <person name="Guldener U."/>
        </authorList>
    </citation>
    <scope>NUCLEOTIDE SEQUENCE [LARGE SCALE GENOMIC DNA]</scope>
</reference>
<dbReference type="SMART" id="SM00028">
    <property type="entry name" value="TPR"/>
    <property type="match status" value="5"/>
</dbReference>
<evidence type="ECO:0000256" key="5">
    <source>
        <dbReference type="ARBA" id="ARBA00022737"/>
    </source>
</evidence>
<evidence type="ECO:0000313" key="9">
    <source>
        <dbReference type="EMBL" id="SGZ40591.1"/>
    </source>
</evidence>
<dbReference type="VEuPathDB" id="FungiDB:HGUI_02791"/>
<dbReference type="InterPro" id="IPR024111">
    <property type="entry name" value="PEX5/PEX5L"/>
</dbReference>
<keyword evidence="7" id="KW-0576">Peroxisome</keyword>
<sequence>MGDCAPTFNPLSQLSKVANNSNSFVHKHLNKPQNDFSIQRHQQSKMNSSFNSGLNMQHLNSSMSNVSISSTWNQEYKDYKNLDRSVSMRSSDMAVNNSMLNLQKSMTPVSLESTPGLRLMNSSPMYSRQHSMMNMVKMEQQHINEQWESKFEEHESKLMSEDLHNNESISKDIYKEDTLNIDKFEQVWNDVMEYSDLLRRQSAYKLSSENKFKDIPNAYEIGIEILKQGGKLADAIECFESAVQQNDNHIEAWVQLGLCQIKNENEWQGITALETVIKQQEIHMFKDYNDRNIDVTIELATCYINVGMDLMAFKLFDEWINKNYDKWADDYQRYQDSKMFDLEDNDNEERSINQKLMDKYSFVSKRNPLVLNDKGYQLILGLLSYCLDDYDSNVQSFQRALELDASDEILWNRLGATMANHGKYKDAVHAYKEALRIKPSFVRARYNLGISLMNIGWFKESVECFLSCCKLQTGESISIDLVKSHSILDNLSSVFVSMNRIDLLDKLNAFKEGKVSIDVFNREFNF</sequence>
<dbReference type="Pfam" id="PF13414">
    <property type="entry name" value="TPR_11"/>
    <property type="match status" value="1"/>
</dbReference>
<dbReference type="PANTHER" id="PTHR10130">
    <property type="entry name" value="PEROXISOMAL TARGETING SIGNAL 1 RECEPTOR PEX5"/>
    <property type="match status" value="1"/>
</dbReference>
<dbReference type="AlphaFoldDB" id="A0A1L0D0F9"/>
<dbReference type="SUPFAM" id="SSF48452">
    <property type="entry name" value="TPR-like"/>
    <property type="match status" value="1"/>
</dbReference>
<gene>
    <name evidence="9" type="ORF">HGUI_02791</name>
</gene>
<dbReference type="EMBL" id="FQNF01000056">
    <property type="protein sequence ID" value="SGZ40591.1"/>
    <property type="molecule type" value="Genomic_DNA"/>
</dbReference>
<keyword evidence="6 8" id="KW-0802">TPR repeat</keyword>
<accession>A0A1L0D0F9</accession>
<name>A0A1L0D0F9_9ASCO</name>
<dbReference type="InterPro" id="IPR019734">
    <property type="entry name" value="TPR_rpt"/>
</dbReference>
<comment type="similarity">
    <text evidence="3">Belongs to the peroxisomal targeting signal receptor family.</text>
</comment>
<evidence type="ECO:0000256" key="7">
    <source>
        <dbReference type="ARBA" id="ARBA00023140"/>
    </source>
</evidence>
<dbReference type="GO" id="GO:0005052">
    <property type="term" value="F:peroxisome matrix targeting signal-1 binding"/>
    <property type="evidence" value="ECO:0007669"/>
    <property type="project" value="TreeGrafter"/>
</dbReference>
<dbReference type="GO" id="GO:0016560">
    <property type="term" value="P:protein import into peroxisome matrix, docking"/>
    <property type="evidence" value="ECO:0007669"/>
    <property type="project" value="TreeGrafter"/>
</dbReference>
<keyword evidence="4" id="KW-0963">Cytoplasm</keyword>
<evidence type="ECO:0000256" key="6">
    <source>
        <dbReference type="ARBA" id="ARBA00022803"/>
    </source>
</evidence>
<evidence type="ECO:0000256" key="2">
    <source>
        <dbReference type="ARBA" id="ARBA00004496"/>
    </source>
</evidence>
<evidence type="ECO:0000256" key="1">
    <source>
        <dbReference type="ARBA" id="ARBA00004275"/>
    </source>
</evidence>
<proteinExistence type="inferred from homology"/>
<feature type="repeat" description="TPR" evidence="8">
    <location>
        <begin position="374"/>
        <end position="407"/>
    </location>
</feature>
<dbReference type="InterPro" id="IPR011990">
    <property type="entry name" value="TPR-like_helical_dom_sf"/>
</dbReference>
<dbReference type="GO" id="GO:0005829">
    <property type="term" value="C:cytosol"/>
    <property type="evidence" value="ECO:0007669"/>
    <property type="project" value="TreeGrafter"/>
</dbReference>
<keyword evidence="5" id="KW-0677">Repeat</keyword>
<dbReference type="GO" id="GO:0005778">
    <property type="term" value="C:peroxisomal membrane"/>
    <property type="evidence" value="ECO:0007669"/>
    <property type="project" value="TreeGrafter"/>
</dbReference>
<evidence type="ECO:0000256" key="4">
    <source>
        <dbReference type="ARBA" id="ARBA00022490"/>
    </source>
</evidence>
<organism evidence="9 10">
    <name type="scientific">Hanseniaspora guilliermondii</name>
    <dbReference type="NCBI Taxonomy" id="56406"/>
    <lineage>
        <taxon>Eukaryota</taxon>
        <taxon>Fungi</taxon>
        <taxon>Dikarya</taxon>
        <taxon>Ascomycota</taxon>
        <taxon>Saccharomycotina</taxon>
        <taxon>Saccharomycetes</taxon>
        <taxon>Saccharomycodales</taxon>
        <taxon>Saccharomycodaceae</taxon>
        <taxon>Hanseniaspora</taxon>
    </lineage>
</organism>
<feature type="repeat" description="TPR" evidence="8">
    <location>
        <begin position="408"/>
        <end position="441"/>
    </location>
</feature>
<dbReference type="PROSITE" id="PS50005">
    <property type="entry name" value="TPR"/>
    <property type="match status" value="2"/>
</dbReference>
<keyword evidence="10" id="KW-1185">Reference proteome</keyword>
<dbReference type="Proteomes" id="UP000183365">
    <property type="component" value="Unassembled WGS sequence"/>
</dbReference>
<evidence type="ECO:0008006" key="11">
    <source>
        <dbReference type="Google" id="ProtNLM"/>
    </source>
</evidence>
<protein>
    <recommendedName>
        <fullName evidence="11">Peroxin-5</fullName>
    </recommendedName>
</protein>
<dbReference type="OrthoDB" id="10006023at2759"/>
<evidence type="ECO:0000256" key="3">
    <source>
        <dbReference type="ARBA" id="ARBA00005348"/>
    </source>
</evidence>